<dbReference type="Proteomes" id="UP001147733">
    <property type="component" value="Unassembled WGS sequence"/>
</dbReference>
<dbReference type="PANTHER" id="PTHR46910:SF5">
    <property type="entry name" value="ZN(II)2CYS6 TRANSCRIPTION FACTOR (EUROFUNG)"/>
    <property type="match status" value="1"/>
</dbReference>
<reference evidence="5" key="2">
    <citation type="journal article" date="2023" name="IMA Fungus">
        <title>Comparative genomic study of the Penicillium genus elucidates a diverse pangenome and 15 lateral gene transfer events.</title>
        <authorList>
            <person name="Petersen C."/>
            <person name="Sorensen T."/>
            <person name="Nielsen M.R."/>
            <person name="Sondergaard T.E."/>
            <person name="Sorensen J.L."/>
            <person name="Fitzpatrick D.A."/>
            <person name="Frisvad J.C."/>
            <person name="Nielsen K.L."/>
        </authorList>
    </citation>
    <scope>NUCLEOTIDE SEQUENCE</scope>
    <source>
        <strain evidence="5">IBT 23319</strain>
    </source>
</reference>
<dbReference type="InterPro" id="IPR050987">
    <property type="entry name" value="AtrR-like"/>
</dbReference>
<dbReference type="CDD" id="cd12148">
    <property type="entry name" value="fungal_TF_MHR"/>
    <property type="match status" value="1"/>
</dbReference>
<proteinExistence type="predicted"/>
<gene>
    <name evidence="5" type="ORF">N7469_003161</name>
</gene>
<accession>A0A9W9TU71</accession>
<dbReference type="RefSeq" id="XP_056504575.1">
    <property type="nucleotide sequence ID" value="XM_056642081.1"/>
</dbReference>
<keyword evidence="1" id="KW-0539">Nucleus</keyword>
<evidence type="ECO:0000256" key="1">
    <source>
        <dbReference type="ARBA" id="ARBA00023242"/>
    </source>
</evidence>
<feature type="region of interest" description="Disordered" evidence="2">
    <location>
        <begin position="1"/>
        <end position="59"/>
    </location>
</feature>
<dbReference type="AlphaFoldDB" id="A0A9W9TU71"/>
<dbReference type="GO" id="GO:0003700">
    <property type="term" value="F:DNA-binding transcription factor activity"/>
    <property type="evidence" value="ECO:0007669"/>
    <property type="project" value="InterPro"/>
</dbReference>
<dbReference type="PANTHER" id="PTHR46910">
    <property type="entry name" value="TRANSCRIPTION FACTOR PDR1"/>
    <property type="match status" value="1"/>
</dbReference>
<keyword evidence="3" id="KW-0472">Membrane</keyword>
<keyword evidence="3" id="KW-0812">Transmembrane</keyword>
<evidence type="ECO:0000313" key="6">
    <source>
        <dbReference type="Proteomes" id="UP001147733"/>
    </source>
</evidence>
<dbReference type="EMBL" id="JAPQKT010000002">
    <property type="protein sequence ID" value="KAJ5241570.1"/>
    <property type="molecule type" value="Genomic_DNA"/>
</dbReference>
<dbReference type="GeneID" id="81381248"/>
<sequence length="616" mass="68996">MYRSNSRETRTRHSQESSHDEASADASTGSFLQDKQERASHSDKTHLRIPKEHTGTSEEPLRISSNIVLRDAQAVISLELKNFNELQGRRRQILESALQATSHMSGTSTHGSSPQYSFDDTLSEGHFEIPSVELLTWMLQDIKGDRFGLFVRDYFRHISDSSVREMGLSLLYTKDLPESESTIYTVCVNAMACKFLTCVINMDVSTDIGHEIGHELQRNVLQYRTTAKSALQKIPLVTTPSLRLLQAILSGIFLHQGIGDINICCDLTKAACRVCVDLGLHSTLRSGGYLTEEEYYCFAWCFMLNKSYAFNLGNRKSPFDFDFGSGCFEVSNNHPMSENLLVNLELAKVQAVMLPYLDNRWLVTGAGGLDFTGTGEQLLIKMDQIQKRLELITNSSSFWKGLDAQSEVSALQFGYHSISTTIFHLLQRSQARPLGVHDSYLHSARQGLSSLMSMSLAAERKSAVAFFHWTLLFYPISAYFVLFCNVVATSDHGDFNLLKATADCLAWGEARSHPIAQIRLVLQRFVKLSQEVFGNENSGQMRLDELETRHQTQNSQSGEFGPTINPPLSDWRGNGEVMSSSSNGVPTFPEASMLSLEAINLPIFDNFPFFEDDTCL</sequence>
<evidence type="ECO:0000256" key="2">
    <source>
        <dbReference type="SAM" id="MobiDB-lite"/>
    </source>
</evidence>
<protein>
    <recommendedName>
        <fullName evidence="4">Xylanolytic transcriptional activator regulatory domain-containing protein</fullName>
    </recommendedName>
</protein>
<dbReference type="OrthoDB" id="103819at2759"/>
<keyword evidence="3" id="KW-1133">Transmembrane helix</keyword>
<feature type="domain" description="Xylanolytic transcriptional activator regulatory" evidence="4">
    <location>
        <begin position="227"/>
        <end position="323"/>
    </location>
</feature>
<dbReference type="InterPro" id="IPR007219">
    <property type="entry name" value="XnlR_reg_dom"/>
</dbReference>
<dbReference type="Pfam" id="PF04082">
    <property type="entry name" value="Fungal_trans"/>
    <property type="match status" value="1"/>
</dbReference>
<organism evidence="5 6">
    <name type="scientific">Penicillium citrinum</name>
    <dbReference type="NCBI Taxonomy" id="5077"/>
    <lineage>
        <taxon>Eukaryota</taxon>
        <taxon>Fungi</taxon>
        <taxon>Dikarya</taxon>
        <taxon>Ascomycota</taxon>
        <taxon>Pezizomycotina</taxon>
        <taxon>Eurotiomycetes</taxon>
        <taxon>Eurotiomycetidae</taxon>
        <taxon>Eurotiales</taxon>
        <taxon>Aspergillaceae</taxon>
        <taxon>Penicillium</taxon>
    </lineage>
</organism>
<evidence type="ECO:0000256" key="3">
    <source>
        <dbReference type="SAM" id="Phobius"/>
    </source>
</evidence>
<feature type="compositionally biased region" description="Basic and acidic residues" evidence="2">
    <location>
        <begin position="1"/>
        <end position="22"/>
    </location>
</feature>
<evidence type="ECO:0000259" key="4">
    <source>
        <dbReference type="Pfam" id="PF04082"/>
    </source>
</evidence>
<reference evidence="5" key="1">
    <citation type="submission" date="2022-11" db="EMBL/GenBank/DDBJ databases">
        <authorList>
            <person name="Petersen C."/>
        </authorList>
    </citation>
    <scope>NUCLEOTIDE SEQUENCE</scope>
    <source>
        <strain evidence="5">IBT 23319</strain>
    </source>
</reference>
<name>A0A9W9TU71_PENCI</name>
<keyword evidence="6" id="KW-1185">Reference proteome</keyword>
<comment type="caution">
    <text evidence="5">The sequence shown here is derived from an EMBL/GenBank/DDBJ whole genome shotgun (WGS) entry which is preliminary data.</text>
</comment>
<feature type="transmembrane region" description="Helical" evidence="3">
    <location>
        <begin position="462"/>
        <end position="482"/>
    </location>
</feature>
<feature type="compositionally biased region" description="Basic and acidic residues" evidence="2">
    <location>
        <begin position="34"/>
        <end position="59"/>
    </location>
</feature>
<evidence type="ECO:0000313" key="5">
    <source>
        <dbReference type="EMBL" id="KAJ5241570.1"/>
    </source>
</evidence>